<dbReference type="InterPro" id="IPR038488">
    <property type="entry name" value="Integrase_DNA-bd_sf"/>
</dbReference>
<comment type="caution">
    <text evidence="7">The sequence shown here is derived from an EMBL/GenBank/DDBJ whole genome shotgun (WGS) entry which is preliminary data.</text>
</comment>
<accession>A0AA36IRF2</accession>
<evidence type="ECO:0000313" key="8">
    <source>
        <dbReference type="Proteomes" id="UP001178507"/>
    </source>
</evidence>
<gene>
    <name evidence="7" type="ORF">EVOR1521_LOCUS16784</name>
</gene>
<protein>
    <recommendedName>
        <fullName evidence="9">Integrase</fullName>
    </recommendedName>
</protein>
<dbReference type="GO" id="GO:0015074">
    <property type="term" value="P:DNA integration"/>
    <property type="evidence" value="ECO:0007669"/>
    <property type="project" value="UniProtKB-KW"/>
</dbReference>
<dbReference type="InterPro" id="IPR011010">
    <property type="entry name" value="DNA_brk_join_enz"/>
</dbReference>
<dbReference type="Pfam" id="PF13356">
    <property type="entry name" value="Arm-DNA-bind_3"/>
    <property type="match status" value="1"/>
</dbReference>
<dbReference type="InterPro" id="IPR010998">
    <property type="entry name" value="Integrase_recombinase_N"/>
</dbReference>
<dbReference type="PROSITE" id="PS51898">
    <property type="entry name" value="TYR_RECOMBINASE"/>
    <property type="match status" value="1"/>
</dbReference>
<dbReference type="InterPro" id="IPR002104">
    <property type="entry name" value="Integrase_catalytic"/>
</dbReference>
<dbReference type="SUPFAM" id="SSF56349">
    <property type="entry name" value="DNA breaking-rejoining enzymes"/>
    <property type="match status" value="1"/>
</dbReference>
<evidence type="ECO:0000313" key="7">
    <source>
        <dbReference type="EMBL" id="CAJ1391520.1"/>
    </source>
</evidence>
<dbReference type="InterPro" id="IPR025166">
    <property type="entry name" value="Integrase_DNA_bind_dom"/>
</dbReference>
<evidence type="ECO:0000256" key="3">
    <source>
        <dbReference type="ARBA" id="ARBA00023125"/>
    </source>
</evidence>
<keyword evidence="8" id="KW-1185">Reference proteome</keyword>
<comment type="similarity">
    <text evidence="1">Belongs to the 'phage' integrase family.</text>
</comment>
<dbReference type="InterPro" id="IPR013762">
    <property type="entry name" value="Integrase-like_cat_sf"/>
</dbReference>
<feature type="domain" description="Core-binding (CB)" evidence="6">
    <location>
        <begin position="99"/>
        <end position="180"/>
    </location>
</feature>
<dbReference type="EMBL" id="CAUJNA010002223">
    <property type="protein sequence ID" value="CAJ1391520.1"/>
    <property type="molecule type" value="Genomic_DNA"/>
</dbReference>
<dbReference type="InterPro" id="IPR044068">
    <property type="entry name" value="CB"/>
</dbReference>
<sequence>MTGLSEFKIRKAKKRDRPYKLSDGGGLFLLVKPNGSKLWQQKYRFADKERLLSHGPYPDVSLAKARRKRDDARELIADGKDPATQKKLDKIAAEKAARTTFKLVAEEYLESLEQRGLAPATLRKQRWYLLELAKSLHRRPIGEITPAEALYLLKSIEKSGRRETARKMRTSMSAVFRLAVVTMRAETDPTSALKGALVPPKVTGRAAITDEQQFGALLRSFEDFSGWPIIVDAMKFQILTMSRPGEVRGAEKDEFDRKKGVWTIPAERMKMRREHKVPLSKQALGIVEENWPQIDGVELLFPSLVSNRKWLSENAFNSALRRMGYRKEEVTAHGFRVTASTILNSRGFDPDVIEAALAHQDTNAIRRTYNRSTYWDQRVVLMQAWADLVEEFRAAVPG</sequence>
<dbReference type="Pfam" id="PF22022">
    <property type="entry name" value="Phage_int_M"/>
    <property type="match status" value="1"/>
</dbReference>
<dbReference type="Gene3D" id="3.30.160.390">
    <property type="entry name" value="Integrase, DNA-binding domain"/>
    <property type="match status" value="1"/>
</dbReference>
<dbReference type="InterPro" id="IPR053876">
    <property type="entry name" value="Phage_int_M"/>
</dbReference>
<dbReference type="Gene3D" id="1.10.443.10">
    <property type="entry name" value="Intergrase catalytic core"/>
    <property type="match status" value="1"/>
</dbReference>
<dbReference type="PROSITE" id="PS51900">
    <property type="entry name" value="CB"/>
    <property type="match status" value="1"/>
</dbReference>
<dbReference type="GO" id="GO:0003677">
    <property type="term" value="F:DNA binding"/>
    <property type="evidence" value="ECO:0007669"/>
    <property type="project" value="UniProtKB-KW"/>
</dbReference>
<dbReference type="GO" id="GO:0006310">
    <property type="term" value="P:DNA recombination"/>
    <property type="evidence" value="ECO:0007669"/>
    <property type="project" value="UniProtKB-KW"/>
</dbReference>
<feature type="domain" description="Tyr recombinase" evidence="5">
    <location>
        <begin position="203"/>
        <end position="382"/>
    </location>
</feature>
<dbReference type="Gene3D" id="1.10.150.130">
    <property type="match status" value="1"/>
</dbReference>
<keyword evidence="4" id="KW-0233">DNA recombination</keyword>
<organism evidence="7 8">
    <name type="scientific">Effrenium voratum</name>
    <dbReference type="NCBI Taxonomy" id="2562239"/>
    <lineage>
        <taxon>Eukaryota</taxon>
        <taxon>Sar</taxon>
        <taxon>Alveolata</taxon>
        <taxon>Dinophyceae</taxon>
        <taxon>Suessiales</taxon>
        <taxon>Symbiodiniaceae</taxon>
        <taxon>Effrenium</taxon>
    </lineage>
</organism>
<evidence type="ECO:0000256" key="4">
    <source>
        <dbReference type="ARBA" id="ARBA00023172"/>
    </source>
</evidence>
<evidence type="ECO:0000259" key="5">
    <source>
        <dbReference type="PROSITE" id="PS51898"/>
    </source>
</evidence>
<evidence type="ECO:0000256" key="2">
    <source>
        <dbReference type="ARBA" id="ARBA00022908"/>
    </source>
</evidence>
<evidence type="ECO:0000259" key="6">
    <source>
        <dbReference type="PROSITE" id="PS51900"/>
    </source>
</evidence>
<dbReference type="Proteomes" id="UP001178507">
    <property type="component" value="Unassembled WGS sequence"/>
</dbReference>
<keyword evidence="3" id="KW-0238">DNA-binding</keyword>
<reference evidence="7" key="1">
    <citation type="submission" date="2023-08" db="EMBL/GenBank/DDBJ databases">
        <authorList>
            <person name="Chen Y."/>
            <person name="Shah S."/>
            <person name="Dougan E. K."/>
            <person name="Thang M."/>
            <person name="Chan C."/>
        </authorList>
    </citation>
    <scope>NUCLEOTIDE SEQUENCE</scope>
</reference>
<dbReference type="Pfam" id="PF00589">
    <property type="entry name" value="Phage_integrase"/>
    <property type="match status" value="1"/>
</dbReference>
<dbReference type="AlphaFoldDB" id="A0AA36IRF2"/>
<proteinExistence type="inferred from homology"/>
<dbReference type="CDD" id="cd00801">
    <property type="entry name" value="INT_P4_C"/>
    <property type="match status" value="1"/>
</dbReference>
<evidence type="ECO:0008006" key="9">
    <source>
        <dbReference type="Google" id="ProtNLM"/>
    </source>
</evidence>
<keyword evidence="2" id="KW-0229">DNA integration</keyword>
<dbReference type="PANTHER" id="PTHR30629:SF2">
    <property type="entry name" value="PROPHAGE INTEGRASE INTS-RELATED"/>
    <property type="match status" value="1"/>
</dbReference>
<name>A0AA36IRF2_9DINO</name>
<dbReference type="PANTHER" id="PTHR30629">
    <property type="entry name" value="PROPHAGE INTEGRASE"/>
    <property type="match status" value="1"/>
</dbReference>
<evidence type="ECO:0000256" key="1">
    <source>
        <dbReference type="ARBA" id="ARBA00008857"/>
    </source>
</evidence>
<dbReference type="InterPro" id="IPR050808">
    <property type="entry name" value="Phage_Integrase"/>
</dbReference>